<evidence type="ECO:0000256" key="2">
    <source>
        <dbReference type="ARBA" id="ARBA00012896"/>
    </source>
</evidence>
<accession>A0A1Y2T659</accession>
<dbReference type="Pfam" id="PF02812">
    <property type="entry name" value="ELFV_dehydrog_N"/>
    <property type="match status" value="1"/>
</dbReference>
<sequence length="417" mass="44735">MNGQEFFRDTQETIRAAVEKLGHSESVYKILRNPRRTLEVHIAVTMPDGSVETFLGYRSQHAAVFGPYKGGVRFHPSVTKEEVEALAMLMTLKNAVLGLPYGGAKGGVICDPSSLPPSVVEQIARGYVRGLRDMIGPETDIPAPDVNTNSQIMGWMLDEYLKSTTNLNFSVFTGKSLNLGGIEGRTGATGLGLAYVTREACKVRGVELRGAKVAIQGFGNVGRGAAQALTAMGAKIVGVTDITGGVYKEDGLDIAALTEHVKAHGGVAGFPGAEPLTNEQLFALPVDVLIPAALEGQITAKVAETIRAPIVVEGANGPTTPEGAQVLADRGIMQVPDILANGGGVTVSYFEWVQGQQGGLRWSERVVHRRLDRYMTTAFAAVLAYSERYKVSMREAAYLYAVDRLATGMIERGWVRR</sequence>
<evidence type="ECO:0000256" key="4">
    <source>
        <dbReference type="PIRNR" id="PIRNR000185"/>
    </source>
</evidence>
<dbReference type="EMBL" id="LWLV01000167">
    <property type="protein sequence ID" value="OTA41888.1"/>
    <property type="molecule type" value="Genomic_DNA"/>
</dbReference>
<protein>
    <recommendedName>
        <fullName evidence="2 4">Glutamate dehydrogenase</fullName>
    </recommendedName>
</protein>
<feature type="binding site" evidence="6">
    <location>
        <position position="220"/>
    </location>
    <ligand>
        <name>NAD(+)</name>
        <dbReference type="ChEBI" id="CHEBI:57540"/>
    </ligand>
</feature>
<evidence type="ECO:0000256" key="7">
    <source>
        <dbReference type="PIRSR" id="PIRSR000185-3"/>
    </source>
</evidence>
<evidence type="ECO:0000256" key="8">
    <source>
        <dbReference type="RuleBase" id="RU004417"/>
    </source>
</evidence>
<dbReference type="InterPro" id="IPR006097">
    <property type="entry name" value="Glu/Leu/Phe/Val/Trp_DH_dimer"/>
</dbReference>
<evidence type="ECO:0000256" key="6">
    <source>
        <dbReference type="PIRSR" id="PIRSR000185-2"/>
    </source>
</evidence>
<comment type="caution">
    <text evidence="10">The sequence shown here is derived from an EMBL/GenBank/DDBJ whole genome shotgun (WGS) entry which is preliminary data.</text>
</comment>
<dbReference type="GO" id="GO:0000166">
    <property type="term" value="F:nucleotide binding"/>
    <property type="evidence" value="ECO:0007669"/>
    <property type="project" value="UniProtKB-KW"/>
</dbReference>
<dbReference type="GO" id="GO:0006538">
    <property type="term" value="P:L-glutamate catabolic process"/>
    <property type="evidence" value="ECO:0007669"/>
    <property type="project" value="TreeGrafter"/>
</dbReference>
<feature type="active site" description="Proton donor" evidence="5">
    <location>
        <position position="105"/>
    </location>
</feature>
<name>A0A1Y2T659_SYMTR</name>
<dbReference type="Pfam" id="PF00208">
    <property type="entry name" value="ELFV_dehydrog"/>
    <property type="match status" value="1"/>
</dbReference>
<evidence type="ECO:0000256" key="5">
    <source>
        <dbReference type="PIRSR" id="PIRSR000185-1"/>
    </source>
</evidence>
<keyword evidence="6" id="KW-0547">Nucleotide-binding</keyword>
<evidence type="ECO:0000256" key="1">
    <source>
        <dbReference type="ARBA" id="ARBA00006382"/>
    </source>
</evidence>
<dbReference type="Gene3D" id="3.40.50.10860">
    <property type="entry name" value="Leucine Dehydrogenase, chain A, domain 1"/>
    <property type="match status" value="1"/>
</dbReference>
<evidence type="ECO:0000313" key="10">
    <source>
        <dbReference type="EMBL" id="OTA41888.1"/>
    </source>
</evidence>
<dbReference type="InterPro" id="IPR033524">
    <property type="entry name" value="Glu/Leu/Phe/Val_DH_AS"/>
</dbReference>
<reference evidence="11" key="1">
    <citation type="submission" date="2016-04" db="EMBL/GenBank/DDBJ databases">
        <authorList>
            <person name="Antunes L.P."/>
            <person name="Martins L.F."/>
            <person name="Pereira R.V."/>
            <person name="Thomas A.M."/>
            <person name="Barbosa D."/>
            <person name="Nascimento L."/>
            <person name="Silva G.M."/>
            <person name="Condomitti G.W."/>
            <person name="Digiampietri L.A."/>
            <person name="Lombardi K.C."/>
            <person name="Ramos P.L."/>
            <person name="Quaggio R.B."/>
            <person name="Oliveira J.C."/>
            <person name="Pascon R.C."/>
            <person name="Cruz J.B."/>
            <person name="Silva A.M."/>
            <person name="Setubal J.C."/>
        </authorList>
    </citation>
    <scope>NUCLEOTIDE SEQUENCE [LARGE SCALE GENOMIC DNA]</scope>
</reference>
<dbReference type="Gene3D" id="3.40.50.720">
    <property type="entry name" value="NAD(P)-binding Rossmann-like Domain"/>
    <property type="match status" value="1"/>
</dbReference>
<dbReference type="InterPro" id="IPR006096">
    <property type="entry name" value="Glu/Leu/Phe/Val/Trp_DH_C"/>
</dbReference>
<dbReference type="SMART" id="SM00839">
    <property type="entry name" value="ELFV_dehydrog"/>
    <property type="match status" value="1"/>
</dbReference>
<dbReference type="PIRSF" id="PIRSF000185">
    <property type="entry name" value="Glu_DH"/>
    <property type="match status" value="1"/>
</dbReference>
<proteinExistence type="inferred from homology"/>
<dbReference type="PROSITE" id="PS00074">
    <property type="entry name" value="GLFV_DEHYDROGENASE"/>
    <property type="match status" value="1"/>
</dbReference>
<evidence type="ECO:0000313" key="11">
    <source>
        <dbReference type="Proteomes" id="UP000194267"/>
    </source>
</evidence>
<dbReference type="PANTHER" id="PTHR11606:SF13">
    <property type="entry name" value="GLUTAMATE DEHYDROGENASE 1, MITOCHONDRIAL"/>
    <property type="match status" value="1"/>
</dbReference>
<keyword evidence="6" id="KW-0520">NAD</keyword>
<feature type="site" description="Important for catalysis" evidence="7">
    <location>
        <position position="145"/>
    </location>
</feature>
<dbReference type="GO" id="GO:0004352">
    <property type="term" value="F:glutamate dehydrogenase (NAD+) activity"/>
    <property type="evidence" value="ECO:0007669"/>
    <property type="project" value="TreeGrafter"/>
</dbReference>
<dbReference type="Proteomes" id="UP000194267">
    <property type="component" value="Unassembled WGS sequence"/>
</dbReference>
<feature type="binding site" evidence="6">
    <location>
        <position position="69"/>
    </location>
    <ligand>
        <name>substrate</name>
    </ligand>
</feature>
<evidence type="ECO:0000256" key="3">
    <source>
        <dbReference type="ARBA" id="ARBA00023002"/>
    </source>
</evidence>
<dbReference type="SUPFAM" id="SSF51735">
    <property type="entry name" value="NAD(P)-binding Rossmann-fold domains"/>
    <property type="match status" value="1"/>
</dbReference>
<dbReference type="InterPro" id="IPR046346">
    <property type="entry name" value="Aminoacid_DH-like_N_sf"/>
</dbReference>
<dbReference type="PANTHER" id="PTHR11606">
    <property type="entry name" value="GLUTAMATE DEHYDROGENASE"/>
    <property type="match status" value="1"/>
</dbReference>
<feature type="binding site" evidence="6">
    <location>
        <position position="189"/>
    </location>
    <ligand>
        <name>NAD(+)</name>
        <dbReference type="ChEBI" id="CHEBI:57540"/>
    </ligand>
</feature>
<dbReference type="PRINTS" id="PR00082">
    <property type="entry name" value="GLFDHDRGNASE"/>
</dbReference>
<dbReference type="InterPro" id="IPR033922">
    <property type="entry name" value="NAD_bind_Glu_DH"/>
</dbReference>
<gene>
    <name evidence="10" type="ORF">A6D92_03050</name>
</gene>
<feature type="binding site" evidence="6">
    <location>
        <position position="93"/>
    </location>
    <ligand>
        <name>substrate</name>
    </ligand>
</feature>
<dbReference type="CDD" id="cd01076">
    <property type="entry name" value="NAD_bind_1_Glu_DH"/>
    <property type="match status" value="1"/>
</dbReference>
<dbReference type="InterPro" id="IPR006095">
    <property type="entry name" value="Glu/Leu/Phe/Val/Trp_DH"/>
</dbReference>
<keyword evidence="3 4" id="KW-0560">Oxidoreductase</keyword>
<feature type="domain" description="Glutamate/phenylalanine/leucine/valine/L-tryptophan dehydrogenase C-terminal" evidence="9">
    <location>
        <begin position="182"/>
        <end position="413"/>
    </location>
</feature>
<evidence type="ECO:0000259" key="9">
    <source>
        <dbReference type="SMART" id="SM00839"/>
    </source>
</evidence>
<feature type="binding site" evidence="6">
    <location>
        <position position="348"/>
    </location>
    <ligand>
        <name>substrate</name>
    </ligand>
</feature>
<dbReference type="SUPFAM" id="SSF53223">
    <property type="entry name" value="Aminoacid dehydrogenase-like, N-terminal domain"/>
    <property type="match status" value="1"/>
</dbReference>
<dbReference type="AlphaFoldDB" id="A0A1Y2T659"/>
<dbReference type="InterPro" id="IPR014362">
    <property type="entry name" value="Glu_DH"/>
</dbReference>
<comment type="similarity">
    <text evidence="1 4 8">Belongs to the Glu/Leu/Phe/Val dehydrogenases family.</text>
</comment>
<organism evidence="10 11">
    <name type="scientific">Symbiobacterium thermophilum</name>
    <dbReference type="NCBI Taxonomy" id="2734"/>
    <lineage>
        <taxon>Bacteria</taxon>
        <taxon>Bacillati</taxon>
        <taxon>Bacillota</taxon>
        <taxon>Clostridia</taxon>
        <taxon>Eubacteriales</taxon>
        <taxon>Symbiobacteriaceae</taxon>
        <taxon>Symbiobacterium</taxon>
    </lineage>
</organism>
<dbReference type="InterPro" id="IPR036291">
    <property type="entry name" value="NAD(P)-bd_dom_sf"/>
</dbReference>